<evidence type="ECO:0000256" key="2">
    <source>
        <dbReference type="SAM" id="MobiDB-lite"/>
    </source>
</evidence>
<keyword evidence="4" id="KW-1185">Reference proteome</keyword>
<feature type="region of interest" description="Disordered" evidence="2">
    <location>
        <begin position="463"/>
        <end position="485"/>
    </location>
</feature>
<sequence length="507" mass="55764">MSQDTERLSQASLAPPVEITIPSTPPRRSILSASPDLRHARDGNAAPSDRNSSNLCSPPPVSSSEMTPPPSSQPHAPLRRRSRSRSGSRVVVPASPPSESLEKTLCAAYGASENLPTAEDIEAANEQQLRAMAKDLLSVAQEARMSALHFKLQNSLLSFASNEAIKRAEVEQQLARREVEILQSSEYRNRHYASDLRTPLLSPNPQLDASLKRIEELEQLNAKLKKRLEDAEKLLEEVIEEENGKHESLQEENRLLKKRIRENREHFTLMLDQGSLSSSPRTEFQTPQRKSQPRYPDSARSHGNHDAFATLLAADRVLNGESANVSPPSARDRLPRQSHGGGHVRGSHSMSSLPATPQRSRDVPEVQYVTPGSRSQEKIVPSTPEREQPYSERDRHDRDSTISASDGEEAVTDEDVPASQASSLATNMLLRFPGSSQEASSPARNVGKSNNLVQTKLFGQVKKAGVERPSSMKRKGVFEDDEGSVAKKSKESDRVGLGINAWKVSSG</sequence>
<feature type="compositionally biased region" description="Polar residues" evidence="2">
    <location>
        <begin position="274"/>
        <end position="290"/>
    </location>
</feature>
<dbReference type="OrthoDB" id="5404651at2759"/>
<comment type="caution">
    <text evidence="3">The sequence shown here is derived from an EMBL/GenBank/DDBJ whole genome shotgun (WGS) entry which is preliminary data.</text>
</comment>
<evidence type="ECO:0000256" key="1">
    <source>
        <dbReference type="SAM" id="Coils"/>
    </source>
</evidence>
<proteinExistence type="predicted"/>
<feature type="compositionally biased region" description="Acidic residues" evidence="2">
    <location>
        <begin position="406"/>
        <end position="416"/>
    </location>
</feature>
<dbReference type="RefSeq" id="XP_013328654.1">
    <property type="nucleotide sequence ID" value="XM_013473200.1"/>
</dbReference>
<name>A0A0F4YUT2_RASE3</name>
<dbReference type="EMBL" id="LASV01000160">
    <property type="protein sequence ID" value="KKA22042.1"/>
    <property type="molecule type" value="Genomic_DNA"/>
</dbReference>
<feature type="coiled-coil region" evidence="1">
    <location>
        <begin position="165"/>
        <end position="266"/>
    </location>
</feature>
<dbReference type="AlphaFoldDB" id="A0A0F4YUT2"/>
<organism evidence="3 4">
    <name type="scientific">Rasamsonia emersonii (strain ATCC 16479 / CBS 393.64 / IMI 116815)</name>
    <dbReference type="NCBI Taxonomy" id="1408163"/>
    <lineage>
        <taxon>Eukaryota</taxon>
        <taxon>Fungi</taxon>
        <taxon>Dikarya</taxon>
        <taxon>Ascomycota</taxon>
        <taxon>Pezizomycotina</taxon>
        <taxon>Eurotiomycetes</taxon>
        <taxon>Eurotiomycetidae</taxon>
        <taxon>Eurotiales</taxon>
        <taxon>Trichocomaceae</taxon>
        <taxon>Rasamsonia</taxon>
    </lineage>
</organism>
<feature type="compositionally biased region" description="Pro residues" evidence="2">
    <location>
        <begin position="57"/>
        <end position="72"/>
    </location>
</feature>
<evidence type="ECO:0000313" key="3">
    <source>
        <dbReference type="EMBL" id="KKA22042.1"/>
    </source>
</evidence>
<evidence type="ECO:0000313" key="4">
    <source>
        <dbReference type="Proteomes" id="UP000053958"/>
    </source>
</evidence>
<feature type="compositionally biased region" description="Basic residues" evidence="2">
    <location>
        <begin position="77"/>
        <end position="86"/>
    </location>
</feature>
<feature type="region of interest" description="Disordered" evidence="2">
    <location>
        <begin position="321"/>
        <end position="451"/>
    </location>
</feature>
<protein>
    <submittedName>
        <fullName evidence="3">Uncharacterized protein</fullName>
    </submittedName>
</protein>
<feature type="compositionally biased region" description="Polar residues" evidence="2">
    <location>
        <begin position="434"/>
        <end position="451"/>
    </location>
</feature>
<dbReference type="STRING" id="1408163.A0A0F4YUT2"/>
<reference evidence="3 4" key="1">
    <citation type="submission" date="2015-04" db="EMBL/GenBank/DDBJ databases">
        <authorList>
            <person name="Heijne W.H."/>
            <person name="Fedorova N.D."/>
            <person name="Nierman W.C."/>
            <person name="Vollebregt A.W."/>
            <person name="Zhao Z."/>
            <person name="Wu L."/>
            <person name="Kumar M."/>
            <person name="Stam H."/>
            <person name="van den Berg M.A."/>
            <person name="Pel H.J."/>
        </authorList>
    </citation>
    <scope>NUCLEOTIDE SEQUENCE [LARGE SCALE GENOMIC DNA]</scope>
    <source>
        <strain evidence="3 4">CBS 393.64</strain>
    </source>
</reference>
<feature type="region of interest" description="Disordered" evidence="2">
    <location>
        <begin position="1"/>
        <end position="97"/>
    </location>
</feature>
<accession>A0A0F4YUT2</accession>
<dbReference type="Proteomes" id="UP000053958">
    <property type="component" value="Unassembled WGS sequence"/>
</dbReference>
<dbReference type="GeneID" id="25316281"/>
<feature type="region of interest" description="Disordered" evidence="2">
    <location>
        <begin position="270"/>
        <end position="303"/>
    </location>
</feature>
<gene>
    <name evidence="3" type="ORF">T310_3932</name>
</gene>
<feature type="compositionally biased region" description="Basic and acidic residues" evidence="2">
    <location>
        <begin position="384"/>
        <end position="400"/>
    </location>
</feature>
<keyword evidence="1" id="KW-0175">Coiled coil</keyword>